<reference evidence="2 3" key="1">
    <citation type="submission" date="2014-04" db="EMBL/GenBank/DDBJ databases">
        <authorList>
            <person name="Hornung B.V."/>
        </authorList>
    </citation>
    <scope>NUCLEOTIDE SEQUENCE [LARGE SCALE GENOMIC DNA]</scope>
    <source>
        <strain evidence="2 3">CRIB</strain>
    </source>
</reference>
<dbReference type="GO" id="GO:0003677">
    <property type="term" value="F:DNA binding"/>
    <property type="evidence" value="ECO:0007669"/>
    <property type="project" value="InterPro"/>
</dbReference>
<evidence type="ECO:0000313" key="2">
    <source>
        <dbReference type="EMBL" id="CED92994.1"/>
    </source>
</evidence>
<dbReference type="GO" id="GO:0008270">
    <property type="term" value="F:zinc ion binding"/>
    <property type="evidence" value="ECO:0007669"/>
    <property type="project" value="InterPro"/>
</dbReference>
<dbReference type="EC" id="2.7.7.-" evidence="2"/>
<dbReference type="Gene3D" id="3.90.580.10">
    <property type="entry name" value="Zinc finger, CHC2-type domain"/>
    <property type="match status" value="1"/>
</dbReference>
<evidence type="ECO:0000259" key="1">
    <source>
        <dbReference type="SMART" id="SM00400"/>
    </source>
</evidence>
<dbReference type="EMBL" id="LN555523">
    <property type="protein sequence ID" value="CED92994.1"/>
    <property type="molecule type" value="Genomic_DNA"/>
</dbReference>
<dbReference type="Pfam" id="PF01807">
    <property type="entry name" value="Zn_ribbon_DnaG"/>
    <property type="match status" value="1"/>
</dbReference>
<dbReference type="SUPFAM" id="SSF57783">
    <property type="entry name" value="Zinc beta-ribbon"/>
    <property type="match status" value="1"/>
</dbReference>
<keyword evidence="2" id="KW-0548">Nucleotidyltransferase</keyword>
<keyword evidence="3" id="KW-1185">Reference proteome</keyword>
<dbReference type="GeneID" id="82204414"/>
<evidence type="ECO:0000313" key="3">
    <source>
        <dbReference type="Proteomes" id="UP000245622"/>
    </source>
</evidence>
<dbReference type="InterPro" id="IPR002694">
    <property type="entry name" value="Znf_CHC2"/>
</dbReference>
<dbReference type="InterPro" id="IPR007936">
    <property type="entry name" value="VapE-like_dom"/>
</dbReference>
<dbReference type="GO" id="GO:0003899">
    <property type="term" value="F:DNA-directed RNA polymerase activity"/>
    <property type="evidence" value="ECO:0007669"/>
    <property type="project" value="InterPro"/>
</dbReference>
<dbReference type="AlphaFoldDB" id="A0A1V1I0R5"/>
<dbReference type="RefSeq" id="WP_180702746.1">
    <property type="nucleotide sequence ID" value="NZ_LN555523.1"/>
</dbReference>
<dbReference type="Pfam" id="PF05272">
    <property type="entry name" value="VapE-like_dom"/>
    <property type="match status" value="1"/>
</dbReference>
<dbReference type="GO" id="GO:0006260">
    <property type="term" value="P:DNA replication"/>
    <property type="evidence" value="ECO:0007669"/>
    <property type="project" value="InterPro"/>
</dbReference>
<dbReference type="SMART" id="SM00400">
    <property type="entry name" value="ZnF_CHCC"/>
    <property type="match status" value="1"/>
</dbReference>
<organism evidence="2 3">
    <name type="scientific">Romboutsia ilealis</name>
    <dbReference type="NCBI Taxonomy" id="1115758"/>
    <lineage>
        <taxon>Bacteria</taxon>
        <taxon>Bacillati</taxon>
        <taxon>Bacillota</taxon>
        <taxon>Clostridia</taxon>
        <taxon>Peptostreptococcales</taxon>
        <taxon>Peptostreptococcaceae</taxon>
        <taxon>Romboutsia</taxon>
    </lineage>
</organism>
<gene>
    <name evidence="2" type="ORF">CRIB_237</name>
</gene>
<proteinExistence type="predicted"/>
<feature type="domain" description="Zinc finger CHC2-type" evidence="1">
    <location>
        <begin position="30"/>
        <end position="86"/>
    </location>
</feature>
<name>A0A1V1I0R5_9FIRM</name>
<dbReference type="InterPro" id="IPR036977">
    <property type="entry name" value="DNA_primase_Znf_CHC2"/>
</dbReference>
<accession>A0A1V1I0R5</accession>
<dbReference type="PANTHER" id="PTHR34985:SF1">
    <property type="entry name" value="SLR0554 PROTEIN"/>
    <property type="match status" value="1"/>
</dbReference>
<protein>
    <submittedName>
        <fullName evidence="2">DNA primase</fullName>
        <ecNumber evidence="2">2.7.7.-</ecNumber>
    </submittedName>
</protein>
<dbReference type="Proteomes" id="UP000245622">
    <property type="component" value="Chromosome 1"/>
</dbReference>
<keyword evidence="2" id="KW-0808">Transferase</keyword>
<dbReference type="PANTHER" id="PTHR34985">
    <property type="entry name" value="SLR0554 PROTEIN"/>
    <property type="match status" value="1"/>
</dbReference>
<dbReference type="KEGG" id="ril:CRIB_237"/>
<sequence>MFKTYIQEINNIRDLESVINYYYPNQLKRNKMSCPFHKDKTPSFSIVDKGNGAFYKCFSCSEGGDIIKFIQKIENIPFIQALQKAYEILNKPLNLPNIKTNTSKSLNKENLINFYNDKYEKSLQEGDLDKAFELSCKSDEVTNKKYNIVYPFVNKKGEPMKIWDNLNEVLKANNIQAYYNEITKDVEIDGLDVSNGDNQLVEIHSLCSKCGFNVNLHMIDKFIGIIAESNPKNPVADYLSESYMNFDGNYEYIQKLCDAIITPKDYSPILKKTLITKWLINTAMIPFNDGDKNIEGILTLQGKQGIGKTRLIKKLIPIYVKTGLELDPSDKDKVYQCIKYWVAELGELDSTLKRDLAKLKAFITESSDEFRRPYAMKPMVYPRRTSFYATVNNGDFLKDDTGNRRYWVIPVEKIDFNIIDNLDINMLWGEVMHLKEDYNIKHYLEKDELELLNSSNEDFKISLNVELIVEREFDWESDKSNWKWKPTADICSKLNINSTSSLKTSLFKYGAQYKKSNGRRGYITPPYKCPLFDAM</sequence>